<proteinExistence type="predicted"/>
<evidence type="ECO:0000313" key="4">
    <source>
        <dbReference type="Proteomes" id="UP001479436"/>
    </source>
</evidence>
<sequence>MRVQVCSKCKQPRKGHICPLWNESSVSSKINSSEDSMSQSPQVLPSPPPIAHQPQSRSTDTQIVYEETTRRPSIHSAFEEVKQASPIHTTHCVNPVAQNNMQQLLNGPTSGPQVIEYSGVRAKLFTRNCLYIENPHEKKMKDYEEMSETLMQRAAQTYKEDRAQIILYVTSMDPYQNAVKRFVSEPLKAETSSFQMMDRSALELIETCKSCLTASREELLEILNERSRELAESRKEVDQLKLEMSKLPSFLH</sequence>
<evidence type="ECO:0000313" key="3">
    <source>
        <dbReference type="EMBL" id="KAK9727660.1"/>
    </source>
</evidence>
<reference evidence="3 4" key="1">
    <citation type="submission" date="2023-04" db="EMBL/GenBank/DDBJ databases">
        <title>Genome of Basidiobolus ranarum AG-B5.</title>
        <authorList>
            <person name="Stajich J.E."/>
            <person name="Carter-House D."/>
            <person name="Gryganskyi A."/>
        </authorList>
    </citation>
    <scope>NUCLEOTIDE SEQUENCE [LARGE SCALE GENOMIC DNA]</scope>
    <source>
        <strain evidence="3 4">AG-B5</strain>
    </source>
</reference>
<gene>
    <name evidence="3" type="ORF">K7432_001644</name>
</gene>
<protein>
    <submittedName>
        <fullName evidence="3">Uncharacterized protein</fullName>
    </submittedName>
</protein>
<keyword evidence="1" id="KW-0175">Coiled coil</keyword>
<feature type="region of interest" description="Disordered" evidence="2">
    <location>
        <begin position="29"/>
        <end position="61"/>
    </location>
</feature>
<organism evidence="3 4">
    <name type="scientific">Basidiobolus ranarum</name>
    <dbReference type="NCBI Taxonomy" id="34480"/>
    <lineage>
        <taxon>Eukaryota</taxon>
        <taxon>Fungi</taxon>
        <taxon>Fungi incertae sedis</taxon>
        <taxon>Zoopagomycota</taxon>
        <taxon>Entomophthoromycotina</taxon>
        <taxon>Basidiobolomycetes</taxon>
        <taxon>Basidiobolales</taxon>
        <taxon>Basidiobolaceae</taxon>
        <taxon>Basidiobolus</taxon>
    </lineage>
</organism>
<accession>A0ABR2W952</accession>
<keyword evidence="4" id="KW-1185">Reference proteome</keyword>
<evidence type="ECO:0000256" key="2">
    <source>
        <dbReference type="SAM" id="MobiDB-lite"/>
    </source>
</evidence>
<comment type="caution">
    <text evidence="3">The sequence shown here is derived from an EMBL/GenBank/DDBJ whole genome shotgun (WGS) entry which is preliminary data.</text>
</comment>
<name>A0ABR2W952_9FUNG</name>
<dbReference type="Proteomes" id="UP001479436">
    <property type="component" value="Unassembled WGS sequence"/>
</dbReference>
<feature type="compositionally biased region" description="Low complexity" evidence="2">
    <location>
        <begin position="29"/>
        <end position="43"/>
    </location>
</feature>
<dbReference type="EMBL" id="JASJQH010006914">
    <property type="protein sequence ID" value="KAK9727660.1"/>
    <property type="molecule type" value="Genomic_DNA"/>
</dbReference>
<feature type="coiled-coil region" evidence="1">
    <location>
        <begin position="216"/>
        <end position="243"/>
    </location>
</feature>
<evidence type="ECO:0000256" key="1">
    <source>
        <dbReference type="SAM" id="Coils"/>
    </source>
</evidence>